<gene>
    <name evidence="3" type="ORF">F0145_12015</name>
</gene>
<reference evidence="3 4" key="1">
    <citation type="submission" date="2019-09" db="EMBL/GenBank/DDBJ databases">
        <title>Genome sequence and assembly of Adhaeribacter sp.</title>
        <authorList>
            <person name="Chhetri G."/>
        </authorList>
    </citation>
    <scope>NUCLEOTIDE SEQUENCE [LARGE SCALE GENOMIC DNA]</scope>
    <source>
        <strain evidence="3 4">DK36</strain>
    </source>
</reference>
<evidence type="ECO:0000256" key="1">
    <source>
        <dbReference type="ARBA" id="ARBA00006738"/>
    </source>
</evidence>
<evidence type="ECO:0000313" key="4">
    <source>
        <dbReference type="Proteomes" id="UP000323426"/>
    </source>
</evidence>
<dbReference type="Proteomes" id="UP000323426">
    <property type="component" value="Unassembled WGS sequence"/>
</dbReference>
<dbReference type="InterPro" id="IPR003509">
    <property type="entry name" value="UPF0102_YraN-like"/>
</dbReference>
<organism evidence="3 4">
    <name type="scientific">Adhaeribacter rhizoryzae</name>
    <dbReference type="NCBI Taxonomy" id="2607907"/>
    <lineage>
        <taxon>Bacteria</taxon>
        <taxon>Pseudomonadati</taxon>
        <taxon>Bacteroidota</taxon>
        <taxon>Cytophagia</taxon>
        <taxon>Cytophagales</taxon>
        <taxon>Hymenobacteraceae</taxon>
        <taxon>Adhaeribacter</taxon>
    </lineage>
</organism>
<dbReference type="PANTHER" id="PTHR34039:SF1">
    <property type="entry name" value="UPF0102 PROTEIN YRAN"/>
    <property type="match status" value="1"/>
</dbReference>
<dbReference type="NCBIfam" id="TIGR00252">
    <property type="entry name" value="YraN family protein"/>
    <property type="match status" value="1"/>
</dbReference>
<dbReference type="GO" id="GO:0003676">
    <property type="term" value="F:nucleic acid binding"/>
    <property type="evidence" value="ECO:0007669"/>
    <property type="project" value="InterPro"/>
</dbReference>
<comment type="caution">
    <text evidence="3">The sequence shown here is derived from an EMBL/GenBank/DDBJ whole genome shotgun (WGS) entry which is preliminary data.</text>
</comment>
<evidence type="ECO:0000256" key="2">
    <source>
        <dbReference type="HAMAP-Rule" id="MF_00048"/>
    </source>
</evidence>
<dbReference type="Pfam" id="PF02021">
    <property type="entry name" value="UPF0102"/>
    <property type="match status" value="1"/>
</dbReference>
<dbReference type="CDD" id="cd20736">
    <property type="entry name" value="PoNe_Nuclease"/>
    <property type="match status" value="1"/>
</dbReference>
<sequence length="117" mass="13766">MAEHNKTGFAGEEMAARFLTQKGYSILARNFRYKRAEVDLIARLNNLLVFVEVKTRSTLKYGYPEEFVSRRKVELFQEAAEEYIHQINWPHDIRFDIIAVTTSGNEYSCYHIEDAFH</sequence>
<evidence type="ECO:0000313" key="3">
    <source>
        <dbReference type="EMBL" id="KAA5545657.1"/>
    </source>
</evidence>
<dbReference type="EMBL" id="VWSF01000008">
    <property type="protein sequence ID" value="KAA5545657.1"/>
    <property type="molecule type" value="Genomic_DNA"/>
</dbReference>
<keyword evidence="4" id="KW-1185">Reference proteome</keyword>
<dbReference type="Gene3D" id="3.40.1350.10">
    <property type="match status" value="1"/>
</dbReference>
<dbReference type="InterPro" id="IPR011335">
    <property type="entry name" value="Restrct_endonuc-II-like"/>
</dbReference>
<dbReference type="RefSeq" id="WP_150088661.1">
    <property type="nucleotide sequence ID" value="NZ_VWSF01000008.1"/>
</dbReference>
<dbReference type="AlphaFoldDB" id="A0A5M6DDL2"/>
<proteinExistence type="inferred from homology"/>
<dbReference type="InterPro" id="IPR011856">
    <property type="entry name" value="tRNA_endonuc-like_dom_sf"/>
</dbReference>
<dbReference type="PANTHER" id="PTHR34039">
    <property type="entry name" value="UPF0102 PROTEIN YRAN"/>
    <property type="match status" value="1"/>
</dbReference>
<dbReference type="NCBIfam" id="NF009150">
    <property type="entry name" value="PRK12497.1-3"/>
    <property type="match status" value="1"/>
</dbReference>
<dbReference type="HAMAP" id="MF_00048">
    <property type="entry name" value="UPF0102"/>
    <property type="match status" value="1"/>
</dbReference>
<dbReference type="SUPFAM" id="SSF52980">
    <property type="entry name" value="Restriction endonuclease-like"/>
    <property type="match status" value="1"/>
</dbReference>
<accession>A0A5M6DDL2</accession>
<comment type="similarity">
    <text evidence="1 2">Belongs to the UPF0102 family.</text>
</comment>
<name>A0A5M6DDL2_9BACT</name>
<protein>
    <recommendedName>
        <fullName evidence="2">UPF0102 protein F0145_12015</fullName>
    </recommendedName>
</protein>